<dbReference type="AlphaFoldDB" id="A0A5N6KUW1"/>
<keyword evidence="2" id="KW-0804">Transcription</keyword>
<feature type="region of interest" description="Disordered" evidence="4">
    <location>
        <begin position="40"/>
        <end position="86"/>
    </location>
</feature>
<keyword evidence="3" id="KW-0539">Nucleus</keyword>
<protein>
    <recommendedName>
        <fullName evidence="5">Xylanolytic transcriptional activator regulatory domain-containing protein</fullName>
    </recommendedName>
</protein>
<evidence type="ECO:0000313" key="7">
    <source>
        <dbReference type="Proteomes" id="UP000327013"/>
    </source>
</evidence>
<dbReference type="Pfam" id="PF04082">
    <property type="entry name" value="Fungal_trans"/>
    <property type="match status" value="1"/>
</dbReference>
<dbReference type="GO" id="GO:0008270">
    <property type="term" value="F:zinc ion binding"/>
    <property type="evidence" value="ECO:0007669"/>
    <property type="project" value="InterPro"/>
</dbReference>
<evidence type="ECO:0000256" key="3">
    <source>
        <dbReference type="ARBA" id="ARBA00023242"/>
    </source>
</evidence>
<dbReference type="InterPro" id="IPR051127">
    <property type="entry name" value="Fungal_SecMet_Regulators"/>
</dbReference>
<dbReference type="GO" id="GO:0003677">
    <property type="term" value="F:DNA binding"/>
    <property type="evidence" value="ECO:0007669"/>
    <property type="project" value="InterPro"/>
</dbReference>
<dbReference type="InterPro" id="IPR007219">
    <property type="entry name" value="XnlR_reg_dom"/>
</dbReference>
<keyword evidence="7" id="KW-1185">Reference proteome</keyword>
<evidence type="ECO:0000259" key="5">
    <source>
        <dbReference type="Pfam" id="PF04082"/>
    </source>
</evidence>
<feature type="domain" description="Xylanolytic transcriptional activator regulatory" evidence="5">
    <location>
        <begin position="256"/>
        <end position="394"/>
    </location>
</feature>
<dbReference type="Proteomes" id="UP000327013">
    <property type="component" value="Unassembled WGS sequence"/>
</dbReference>
<dbReference type="PANTHER" id="PTHR47424:SF6">
    <property type="entry name" value="PROLINE UTILIZATION TRANS-ACTIVATOR"/>
    <property type="match status" value="1"/>
</dbReference>
<evidence type="ECO:0000313" key="6">
    <source>
        <dbReference type="EMBL" id="KAB8346276.1"/>
    </source>
</evidence>
<feature type="compositionally biased region" description="Polar residues" evidence="4">
    <location>
        <begin position="50"/>
        <end position="66"/>
    </location>
</feature>
<dbReference type="EMBL" id="VIBQ01000013">
    <property type="protein sequence ID" value="KAB8346276.1"/>
    <property type="molecule type" value="Genomic_DNA"/>
</dbReference>
<dbReference type="GO" id="GO:0006351">
    <property type="term" value="P:DNA-templated transcription"/>
    <property type="evidence" value="ECO:0007669"/>
    <property type="project" value="InterPro"/>
</dbReference>
<evidence type="ECO:0000256" key="1">
    <source>
        <dbReference type="ARBA" id="ARBA00023015"/>
    </source>
</evidence>
<sequence>MPRGCSPMRLSRKREMHSNTRIVGPYLLVFQVLAINPGHAQGARRPKTPSPDSASIASDTLSTHAASTDGHPDLEEAELDDSDGPVIDQDNGYIGRYGFEDRTTTGTVLRVLLERLDLGQEYKYHVENVTQDLSYNPDALPKRRPCIVSMPKLPPLDVAMEFYAAQYAYIGTIFAFVRPHVFKARLQWAYEHDLDLSVRDSCLAYCQVLLILAFGQLYSVNRWDSHDGPPGFSFFSQALQFLPDLHEEGSLLGVEVGLALRMAISLGLHQEIDDPSLTDEDKEHRRRLWWSVYSMDRFVLHLDFRIKSKVDHLRILCAKSGHPITILDDDIGVAPPSRLMRTEPEYSPATVLYHYTELSKILGQILNRVYRKRPTGSALKSNVQSVMRALENWHRNIPHALRPTANSSRETVSTFLHYYQCINMTARPLLFHVVQRRLAGTPEDRESDWRSGRDSDTVKVIDLCIAAARDSTNMLHTAAKQNLVGELTINLRGALLTENLATYGYMDGEHAFSAAIILVMANIAFPANDRDQTAMEMALNVLDGMARKGNTHIRAKLQVLYNIRASMSAGTTIMPEDISCMDHEAQVPTNVMVPHNVDPHLLMPNNDELPWQDTFGFEFTGNTDDWETSYGQFPLDVVNQDWAGWAGAASSSAPLSRS</sequence>
<evidence type="ECO:0000256" key="4">
    <source>
        <dbReference type="SAM" id="MobiDB-lite"/>
    </source>
</evidence>
<dbReference type="CDD" id="cd12148">
    <property type="entry name" value="fungal_TF_MHR"/>
    <property type="match status" value="1"/>
</dbReference>
<comment type="caution">
    <text evidence="6">The sequence shown here is derived from an EMBL/GenBank/DDBJ whole genome shotgun (WGS) entry which is preliminary data.</text>
</comment>
<keyword evidence="1" id="KW-0805">Transcription regulation</keyword>
<dbReference type="OrthoDB" id="3266505at2759"/>
<accession>A0A5N6KUW1</accession>
<evidence type="ECO:0000256" key="2">
    <source>
        <dbReference type="ARBA" id="ARBA00023163"/>
    </source>
</evidence>
<name>A0A5N6KUW1_9ROSI</name>
<organism evidence="6 7">
    <name type="scientific">Carpinus fangiana</name>
    <dbReference type="NCBI Taxonomy" id="176857"/>
    <lineage>
        <taxon>Eukaryota</taxon>
        <taxon>Viridiplantae</taxon>
        <taxon>Streptophyta</taxon>
        <taxon>Embryophyta</taxon>
        <taxon>Tracheophyta</taxon>
        <taxon>Spermatophyta</taxon>
        <taxon>Magnoliopsida</taxon>
        <taxon>eudicotyledons</taxon>
        <taxon>Gunneridae</taxon>
        <taxon>Pentapetalae</taxon>
        <taxon>rosids</taxon>
        <taxon>fabids</taxon>
        <taxon>Fagales</taxon>
        <taxon>Betulaceae</taxon>
        <taxon>Carpinus</taxon>
    </lineage>
</organism>
<proteinExistence type="predicted"/>
<gene>
    <name evidence="6" type="ORF">FH972_023320</name>
</gene>
<reference evidence="6 7" key="1">
    <citation type="submission" date="2019-06" db="EMBL/GenBank/DDBJ databases">
        <title>A chromosomal-level reference genome of Carpinus fangiana (Coryloideae, Betulaceae).</title>
        <authorList>
            <person name="Yang X."/>
            <person name="Wang Z."/>
            <person name="Zhang L."/>
            <person name="Hao G."/>
            <person name="Liu J."/>
            <person name="Yang Y."/>
        </authorList>
    </citation>
    <scope>NUCLEOTIDE SEQUENCE [LARGE SCALE GENOMIC DNA]</scope>
    <source>
        <strain evidence="6">Cfa_2016G</strain>
        <tissue evidence="6">Leaf</tissue>
    </source>
</reference>
<dbReference type="PANTHER" id="PTHR47424">
    <property type="entry name" value="REGULATORY PROTEIN GAL4"/>
    <property type="match status" value="1"/>
</dbReference>